<name>A0ABW2I502_9ACTN</name>
<keyword evidence="1" id="KW-0472">Membrane</keyword>
<organism evidence="2 3">
    <name type="scientific">Paractinoplanes rhizophilus</name>
    <dbReference type="NCBI Taxonomy" id="1416877"/>
    <lineage>
        <taxon>Bacteria</taxon>
        <taxon>Bacillati</taxon>
        <taxon>Actinomycetota</taxon>
        <taxon>Actinomycetes</taxon>
        <taxon>Micromonosporales</taxon>
        <taxon>Micromonosporaceae</taxon>
        <taxon>Paractinoplanes</taxon>
    </lineage>
</organism>
<keyword evidence="1" id="KW-0812">Transmembrane</keyword>
<feature type="transmembrane region" description="Helical" evidence="1">
    <location>
        <begin position="12"/>
        <end position="30"/>
    </location>
</feature>
<dbReference type="RefSeq" id="WP_378977795.1">
    <property type="nucleotide sequence ID" value="NZ_JBHTBJ010000068.1"/>
</dbReference>
<protein>
    <recommendedName>
        <fullName evidence="4">BMP family ABC transporter substrate-binding protein</fullName>
    </recommendedName>
</protein>
<accession>A0ABW2I502</accession>
<dbReference type="Proteomes" id="UP001596548">
    <property type="component" value="Unassembled WGS sequence"/>
</dbReference>
<comment type="caution">
    <text evidence="2">The sequence shown here is derived from an EMBL/GenBank/DDBJ whole genome shotgun (WGS) entry which is preliminary data.</text>
</comment>
<sequence length="172" mass="17685">MFGGRVSRKTWLISGTATAIAAAALVWLLWPDDHDEPRARQYTAATACLLTPAAGVADHDTAPVWNGMQQASLATHGKVRYLAVNGDQTLANAATYLATLAIGGCDVILAAGSAPAAAVDANAATYPETRFVVVGTAQRHPNVTRVSEPDTATTTTTVRTLVTNALNAAAGG</sequence>
<evidence type="ECO:0000313" key="2">
    <source>
        <dbReference type="EMBL" id="MFC7279965.1"/>
    </source>
</evidence>
<proteinExistence type="predicted"/>
<dbReference type="Gene3D" id="3.40.50.2300">
    <property type="match status" value="1"/>
</dbReference>
<keyword evidence="3" id="KW-1185">Reference proteome</keyword>
<keyword evidence="1" id="KW-1133">Transmembrane helix</keyword>
<dbReference type="EMBL" id="JBHTBJ010000068">
    <property type="protein sequence ID" value="MFC7279965.1"/>
    <property type="molecule type" value="Genomic_DNA"/>
</dbReference>
<evidence type="ECO:0008006" key="4">
    <source>
        <dbReference type="Google" id="ProtNLM"/>
    </source>
</evidence>
<reference evidence="3" key="1">
    <citation type="journal article" date="2019" name="Int. J. Syst. Evol. Microbiol.">
        <title>The Global Catalogue of Microorganisms (GCM) 10K type strain sequencing project: providing services to taxonomists for standard genome sequencing and annotation.</title>
        <authorList>
            <consortium name="The Broad Institute Genomics Platform"/>
            <consortium name="The Broad Institute Genome Sequencing Center for Infectious Disease"/>
            <person name="Wu L."/>
            <person name="Ma J."/>
        </authorList>
    </citation>
    <scope>NUCLEOTIDE SEQUENCE [LARGE SCALE GENOMIC DNA]</scope>
    <source>
        <strain evidence="3">XZYJT-10</strain>
    </source>
</reference>
<evidence type="ECO:0000313" key="3">
    <source>
        <dbReference type="Proteomes" id="UP001596548"/>
    </source>
</evidence>
<evidence type="ECO:0000256" key="1">
    <source>
        <dbReference type="SAM" id="Phobius"/>
    </source>
</evidence>
<gene>
    <name evidence="2" type="ORF">ACFQS1_38910</name>
</gene>